<sequence length="284" mass="32144">MDAWLLYLLILLALILAFYGSSYILLQWQVSRYYKLTGKSYAALGFVGSVLMFVQIIRTLVMLSWYLVSKNRHGLKPLYAEPGQKVLLIHGLHMNGNCFWGFREYLENAGFRTYSINLGKPYTPVERYVQRLHRILQRITGPDEKVHLVAHSMGGLVIRMLLKAHPEDEKYLASISTLGTPHKGTAIVGDFALPWLKQLFHPNSPGLKALPNLASLAPDIPLMTLGSYNDLVVYPLANAMQPKARQIKLYAMSHIGMLTEQRVHKKVCNWLLSLPQNGQNNSTQ</sequence>
<dbReference type="Pfam" id="PF00561">
    <property type="entry name" value="Abhydrolase_1"/>
    <property type="match status" value="1"/>
</dbReference>
<feature type="transmembrane region" description="Helical" evidence="1">
    <location>
        <begin position="40"/>
        <end position="68"/>
    </location>
</feature>
<keyword evidence="4" id="KW-1185">Reference proteome</keyword>
<evidence type="ECO:0000259" key="2">
    <source>
        <dbReference type="Pfam" id="PF00561"/>
    </source>
</evidence>
<dbReference type="SUPFAM" id="SSF53474">
    <property type="entry name" value="alpha/beta-Hydrolases"/>
    <property type="match status" value="1"/>
</dbReference>
<feature type="transmembrane region" description="Helical" evidence="1">
    <location>
        <begin position="6"/>
        <end position="28"/>
    </location>
</feature>
<evidence type="ECO:0000313" key="4">
    <source>
        <dbReference type="Proteomes" id="UP001501757"/>
    </source>
</evidence>
<keyword evidence="1" id="KW-0472">Membrane</keyword>
<keyword evidence="3" id="KW-0378">Hydrolase</keyword>
<dbReference type="InterPro" id="IPR000073">
    <property type="entry name" value="AB_hydrolase_1"/>
</dbReference>
<reference evidence="4" key="1">
    <citation type="journal article" date="2019" name="Int. J. Syst. Evol. Microbiol.">
        <title>The Global Catalogue of Microorganisms (GCM) 10K type strain sequencing project: providing services to taxonomists for standard genome sequencing and annotation.</title>
        <authorList>
            <consortium name="The Broad Institute Genomics Platform"/>
            <consortium name="The Broad Institute Genome Sequencing Center for Infectious Disease"/>
            <person name="Wu L."/>
            <person name="Ma J."/>
        </authorList>
    </citation>
    <scope>NUCLEOTIDE SEQUENCE [LARGE SCALE GENOMIC DNA]</scope>
    <source>
        <strain evidence="4">JCM 13378</strain>
    </source>
</reference>
<name>A0ABP3GS37_9ALTE</name>
<dbReference type="InterPro" id="IPR029058">
    <property type="entry name" value="AB_hydrolase_fold"/>
</dbReference>
<gene>
    <name evidence="3" type="ORF">GCM10009092_14280</name>
</gene>
<proteinExistence type="predicted"/>
<dbReference type="Proteomes" id="UP001501757">
    <property type="component" value="Unassembled WGS sequence"/>
</dbReference>
<evidence type="ECO:0000256" key="1">
    <source>
        <dbReference type="SAM" id="Phobius"/>
    </source>
</evidence>
<dbReference type="EMBL" id="BAAAEI010000006">
    <property type="protein sequence ID" value="GAA0351036.1"/>
    <property type="molecule type" value="Genomic_DNA"/>
</dbReference>
<dbReference type="GO" id="GO:0016787">
    <property type="term" value="F:hydrolase activity"/>
    <property type="evidence" value="ECO:0007669"/>
    <property type="project" value="UniProtKB-KW"/>
</dbReference>
<dbReference type="RefSeq" id="WP_343843487.1">
    <property type="nucleotide sequence ID" value="NZ_BAAAEI010000006.1"/>
</dbReference>
<accession>A0ABP3GS37</accession>
<comment type="caution">
    <text evidence="3">The sequence shown here is derived from an EMBL/GenBank/DDBJ whole genome shotgun (WGS) entry which is preliminary data.</text>
</comment>
<dbReference type="Gene3D" id="3.40.50.1820">
    <property type="entry name" value="alpha/beta hydrolase"/>
    <property type="match status" value="1"/>
</dbReference>
<dbReference type="PANTHER" id="PTHR37946">
    <property type="entry name" value="SLL1969 PROTEIN"/>
    <property type="match status" value="1"/>
</dbReference>
<keyword evidence="1" id="KW-1133">Transmembrane helix</keyword>
<dbReference type="PANTHER" id="PTHR37946:SF1">
    <property type="entry name" value="SLL1969 PROTEIN"/>
    <property type="match status" value="1"/>
</dbReference>
<organism evidence="3 4">
    <name type="scientific">Bowmanella denitrificans</name>
    <dbReference type="NCBI Taxonomy" id="366582"/>
    <lineage>
        <taxon>Bacteria</taxon>
        <taxon>Pseudomonadati</taxon>
        <taxon>Pseudomonadota</taxon>
        <taxon>Gammaproteobacteria</taxon>
        <taxon>Alteromonadales</taxon>
        <taxon>Alteromonadaceae</taxon>
        <taxon>Bowmanella</taxon>
    </lineage>
</organism>
<keyword evidence="1" id="KW-0812">Transmembrane</keyword>
<protein>
    <submittedName>
        <fullName evidence="3">Alpha/beta fold hydrolase</fullName>
    </submittedName>
</protein>
<feature type="domain" description="AB hydrolase-1" evidence="2">
    <location>
        <begin position="86"/>
        <end position="188"/>
    </location>
</feature>
<evidence type="ECO:0000313" key="3">
    <source>
        <dbReference type="EMBL" id="GAA0351036.1"/>
    </source>
</evidence>